<dbReference type="GO" id="GO:0008270">
    <property type="term" value="F:zinc ion binding"/>
    <property type="evidence" value="ECO:0007669"/>
    <property type="project" value="InterPro"/>
</dbReference>
<dbReference type="GO" id="GO:0031012">
    <property type="term" value="C:extracellular matrix"/>
    <property type="evidence" value="ECO:0007669"/>
    <property type="project" value="InterPro"/>
</dbReference>
<keyword evidence="5" id="KW-0472">Membrane</keyword>
<dbReference type="InterPro" id="IPR024079">
    <property type="entry name" value="MetalloPept_cat_dom_sf"/>
</dbReference>
<evidence type="ECO:0000256" key="5">
    <source>
        <dbReference type="SAM" id="Phobius"/>
    </source>
</evidence>
<protein>
    <recommendedName>
        <fullName evidence="6">Peptidase metallopeptidase domain-containing protein</fullName>
    </recommendedName>
</protein>
<feature type="transmembrane region" description="Helical" evidence="5">
    <location>
        <begin position="12"/>
        <end position="30"/>
    </location>
</feature>
<dbReference type="Gene3D" id="3.40.390.10">
    <property type="entry name" value="Collagenase (Catalytic Domain)"/>
    <property type="match status" value="1"/>
</dbReference>
<keyword evidence="5" id="KW-1133">Transmembrane helix</keyword>
<comment type="caution">
    <text evidence="7">The sequence shown here is derived from an EMBL/GenBank/DDBJ whole genome shotgun (WGS) entry which is preliminary data.</text>
</comment>
<reference evidence="7 8" key="1">
    <citation type="journal article" date="2015" name="Genome Announc.">
        <title>Expanding the biotechnology potential of lactobacilli through comparative genomics of 213 strains and associated genera.</title>
        <authorList>
            <person name="Sun Z."/>
            <person name="Harris H.M."/>
            <person name="McCann A."/>
            <person name="Guo C."/>
            <person name="Argimon S."/>
            <person name="Zhang W."/>
            <person name="Yang X."/>
            <person name="Jeffery I.B."/>
            <person name="Cooney J.C."/>
            <person name="Kagawa T.F."/>
            <person name="Liu W."/>
            <person name="Song Y."/>
            <person name="Salvetti E."/>
            <person name="Wrobel A."/>
            <person name="Rasinkangas P."/>
            <person name="Parkhill J."/>
            <person name="Rea M.C."/>
            <person name="O'Sullivan O."/>
            <person name="Ritari J."/>
            <person name="Douillard F.P."/>
            <person name="Paul Ross R."/>
            <person name="Yang R."/>
            <person name="Briner A.E."/>
            <person name="Felis G.E."/>
            <person name="de Vos W.M."/>
            <person name="Barrangou R."/>
            <person name="Klaenhammer T.R."/>
            <person name="Caufield P.W."/>
            <person name="Cui Y."/>
            <person name="Zhang H."/>
            <person name="O'Toole P.W."/>
        </authorList>
    </citation>
    <scope>NUCLEOTIDE SEQUENCE [LARGE SCALE GENOMIC DNA]</scope>
    <source>
        <strain evidence="7 8">DSM 20587</strain>
    </source>
</reference>
<dbReference type="AlphaFoldDB" id="A0A8E1RHV7"/>
<dbReference type="GO" id="GO:0004222">
    <property type="term" value="F:metalloendopeptidase activity"/>
    <property type="evidence" value="ECO:0007669"/>
    <property type="project" value="InterPro"/>
</dbReference>
<keyword evidence="2" id="KW-0479">Metal-binding</keyword>
<evidence type="ECO:0000313" key="8">
    <source>
        <dbReference type="Proteomes" id="UP000051164"/>
    </source>
</evidence>
<accession>A0A8E1RHV7</accession>
<dbReference type="Pfam" id="PF00413">
    <property type="entry name" value="Peptidase_M10"/>
    <property type="match status" value="1"/>
</dbReference>
<dbReference type="InterPro" id="IPR001818">
    <property type="entry name" value="Pept_M10_metallopeptidase"/>
</dbReference>
<evidence type="ECO:0000313" key="7">
    <source>
        <dbReference type="EMBL" id="KRM49845.1"/>
    </source>
</evidence>
<sequence length="229" mass="25770">MMERLIPQKQIWKMILILIVTMMLTLMLFLTEFSARLSPALLSQNNQPTQQVDASPTPAYNPKINFHWPSRTISYHITHNTPAHFRRAWRRAVKAWNAVNVVDLISTNHYQKADIILGVKNSYHSGGGTVENISGGVVGYTSEEFGHVNGVPLFVHQNKSYLVISSMKQAHYDAVNEQASVAMHELGHDLGLEHSDSPHSIMQQAAPTYLYSIPEVDAKHLQQLYKGIS</sequence>
<evidence type="ECO:0000259" key="6">
    <source>
        <dbReference type="SMART" id="SM00235"/>
    </source>
</evidence>
<evidence type="ECO:0000256" key="2">
    <source>
        <dbReference type="ARBA" id="ARBA00022723"/>
    </source>
</evidence>
<name>A0A8E1RHV7_LENKE</name>
<dbReference type="PRINTS" id="PR00138">
    <property type="entry name" value="MATRIXIN"/>
</dbReference>
<dbReference type="PANTHER" id="PTHR10201">
    <property type="entry name" value="MATRIX METALLOPROTEINASE"/>
    <property type="match status" value="1"/>
</dbReference>
<organism evidence="7 8">
    <name type="scientific">Lentilactobacillus kefiri DSM 20587 = JCM 5818</name>
    <dbReference type="NCBI Taxonomy" id="1423764"/>
    <lineage>
        <taxon>Bacteria</taxon>
        <taxon>Bacillati</taxon>
        <taxon>Bacillota</taxon>
        <taxon>Bacilli</taxon>
        <taxon>Lactobacillales</taxon>
        <taxon>Lactobacillaceae</taxon>
        <taxon>Lentilactobacillus</taxon>
    </lineage>
</organism>
<evidence type="ECO:0000256" key="4">
    <source>
        <dbReference type="ARBA" id="ARBA00022833"/>
    </source>
</evidence>
<dbReference type="SUPFAM" id="SSF55486">
    <property type="entry name" value="Metalloproteases ('zincins'), catalytic domain"/>
    <property type="match status" value="1"/>
</dbReference>
<evidence type="ECO:0000256" key="1">
    <source>
        <dbReference type="ARBA" id="ARBA00022670"/>
    </source>
</evidence>
<proteinExistence type="predicted"/>
<dbReference type="InterPro" id="IPR021190">
    <property type="entry name" value="Pept_M10A"/>
</dbReference>
<dbReference type="InterPro" id="IPR006026">
    <property type="entry name" value="Peptidase_Metallo"/>
</dbReference>
<keyword evidence="1" id="KW-0645">Protease</keyword>
<keyword evidence="5" id="KW-0812">Transmembrane</keyword>
<dbReference type="EMBL" id="AYYV01000080">
    <property type="protein sequence ID" value="KRM49845.1"/>
    <property type="molecule type" value="Genomic_DNA"/>
</dbReference>
<evidence type="ECO:0000256" key="3">
    <source>
        <dbReference type="ARBA" id="ARBA00022801"/>
    </source>
</evidence>
<keyword evidence="4" id="KW-0862">Zinc</keyword>
<gene>
    <name evidence="7" type="ORF">FC95_GL000258</name>
</gene>
<feature type="domain" description="Peptidase metallopeptidase" evidence="6">
    <location>
        <begin position="64"/>
        <end position="227"/>
    </location>
</feature>
<dbReference type="GO" id="GO:0006508">
    <property type="term" value="P:proteolysis"/>
    <property type="evidence" value="ECO:0007669"/>
    <property type="project" value="UniProtKB-KW"/>
</dbReference>
<keyword evidence="3" id="KW-0378">Hydrolase</keyword>
<dbReference type="Proteomes" id="UP000051164">
    <property type="component" value="Unassembled WGS sequence"/>
</dbReference>
<dbReference type="SMART" id="SM00235">
    <property type="entry name" value="ZnMc"/>
    <property type="match status" value="1"/>
</dbReference>